<accession>A0A520XGJ3</accession>
<evidence type="ECO:0000313" key="1">
    <source>
        <dbReference type="EMBL" id="RZV40185.1"/>
    </source>
</evidence>
<dbReference type="AlphaFoldDB" id="A0A520XGJ3"/>
<reference evidence="1 2" key="1">
    <citation type="submission" date="2019-01" db="EMBL/GenBank/DDBJ databases">
        <title>Insights into ecological role of a new deltaproteobacterial order Candidatus Sinidesulfobacterales (Sva0485) by metagenomics and metatranscriptomics.</title>
        <authorList>
            <person name="Tan S."/>
            <person name="Liu J."/>
            <person name="Fang Y."/>
            <person name="Hedlund B."/>
            <person name="Lian Z.-H."/>
            <person name="Huang L.-Y."/>
            <person name="Li J.-T."/>
            <person name="Huang L.-N."/>
            <person name="Li W.-J."/>
            <person name="Jiang H.-C."/>
            <person name="Dong H.-L."/>
            <person name="Shu W.-S."/>
        </authorList>
    </citation>
    <scope>NUCLEOTIDE SEQUENCE [LARGE SCALE GENOMIC DNA]</scope>
    <source>
        <strain evidence="1">AP4</strain>
    </source>
</reference>
<proteinExistence type="predicted"/>
<evidence type="ECO:0000313" key="2">
    <source>
        <dbReference type="Proteomes" id="UP000322454"/>
    </source>
</evidence>
<dbReference type="EMBL" id="SHMQ01000002">
    <property type="protein sequence ID" value="RZV40185.1"/>
    <property type="molecule type" value="Genomic_DNA"/>
</dbReference>
<dbReference type="Proteomes" id="UP000322454">
    <property type="component" value="Unassembled WGS sequence"/>
</dbReference>
<comment type="caution">
    <text evidence="1">The sequence shown here is derived from an EMBL/GenBank/DDBJ whole genome shotgun (WGS) entry which is preliminary data.</text>
</comment>
<organism evidence="1 2">
    <name type="scientific">Candidatus Acidulodesulfobacterium acidiphilum</name>
    <dbReference type="NCBI Taxonomy" id="2597224"/>
    <lineage>
        <taxon>Bacteria</taxon>
        <taxon>Deltaproteobacteria</taxon>
        <taxon>Candidatus Acidulodesulfobacterales</taxon>
        <taxon>Candidatus Acidulodesulfobacterium</taxon>
    </lineage>
</organism>
<protein>
    <submittedName>
        <fullName evidence="1">Uncharacterized protein</fullName>
    </submittedName>
</protein>
<sequence length="239" mass="26978">MLTINTKETDIDCQSPNEKRNIGRKFRVVECLFDNTGQNKSALYDASSQLANKVNPGQANKSSNIRDSNTLIRDAGGGILAESGCLTFINKTFGNIAHPTKFTSSIGQIDIELNKEHTIEVRSSFPRNGVKFAICNDKYNFKNIGRYSNLYKPDEKAKDFFAMILFETRKDVLFESDTIKFYLIGGSTKEMLKDDKITYTGDLIAEGDSTQTKTKYRIIKLKDALDIDGFKNYMHIIGY</sequence>
<name>A0A520XGJ3_9DELT</name>
<gene>
    <name evidence="1" type="ORF">EVJ48_01460</name>
</gene>